<dbReference type="Proteomes" id="UP000736787">
    <property type="component" value="Unassembled WGS sequence"/>
</dbReference>
<comment type="caution">
    <text evidence="1">The sequence shown here is derived from an EMBL/GenBank/DDBJ whole genome shotgun (WGS) entry which is preliminary data.</text>
</comment>
<sequence>MAYRPKVNEDWDEYAEPLAVRSTREAALRPGSTRRRECKPRQWGYNIQRHNPQAREQVNEALREAFEERADRHNKGVRPHDIKAGDGVRLYLDHAKEGYARKLAHIRHESFGVAGID</sequence>
<proteinExistence type="predicted"/>
<accession>A0A8T1AUF7</accession>
<name>A0A8T1AUF7_9STRA</name>
<protein>
    <submittedName>
        <fullName evidence="1">Uncharacterized protein</fullName>
    </submittedName>
</protein>
<dbReference type="EMBL" id="RCMK01001655">
    <property type="protein sequence ID" value="KAG2890355.1"/>
    <property type="molecule type" value="Genomic_DNA"/>
</dbReference>
<gene>
    <name evidence="1" type="ORF">PC117_g24474</name>
</gene>
<evidence type="ECO:0000313" key="1">
    <source>
        <dbReference type="EMBL" id="KAG2890355.1"/>
    </source>
</evidence>
<evidence type="ECO:0000313" key="2">
    <source>
        <dbReference type="Proteomes" id="UP000736787"/>
    </source>
</evidence>
<organism evidence="1 2">
    <name type="scientific">Phytophthora cactorum</name>
    <dbReference type="NCBI Taxonomy" id="29920"/>
    <lineage>
        <taxon>Eukaryota</taxon>
        <taxon>Sar</taxon>
        <taxon>Stramenopiles</taxon>
        <taxon>Oomycota</taxon>
        <taxon>Peronosporomycetes</taxon>
        <taxon>Peronosporales</taxon>
        <taxon>Peronosporaceae</taxon>
        <taxon>Phytophthora</taxon>
    </lineage>
</organism>
<dbReference type="AlphaFoldDB" id="A0A8T1AUF7"/>
<reference evidence="1" key="1">
    <citation type="submission" date="2018-10" db="EMBL/GenBank/DDBJ databases">
        <title>Effector identification in a new, highly contiguous assembly of the strawberry crown rot pathogen Phytophthora cactorum.</title>
        <authorList>
            <person name="Armitage A.D."/>
            <person name="Nellist C.F."/>
            <person name="Bates H."/>
            <person name="Vickerstaff R.J."/>
            <person name="Harrison R.J."/>
        </authorList>
    </citation>
    <scope>NUCLEOTIDE SEQUENCE</scope>
    <source>
        <strain evidence="1">4040</strain>
    </source>
</reference>